<sequence length="444" mass="50663">MGIPYYVASLLRKNKSIQQHYTTFESDAFGIDFNCFIHAVLDDTDPVESIIRGLREYLARITCPRIFVAFDGLVPYAKIVQQRYRRFKMADHAGVFDRHQISPETPYMIELLRELRLAFPLVTFSGTDEPGEGEHKVFSWLRGLEPDCRKRIAIYGLDADLVLIALAQRALGDIYLLRDDSAFSIRVLAGALPMDVDAYVQTAILCFGNDFMPTLAFYSLREDGHSRALKHTLEQAGPIESKVLSERRKPGMGSVDGHMLEAQVGAQLMDGVVNWEPVCESFWKSFMWTHEYFTTSRVPDWCWVYPYGDAPLIQTLLDFSPKPYEIKWEHPTPPFHVTNQLQCILPQASLKTAKRRVKYPDEMYDESKDTRYSWMKRFAWETDPYISVPWHPVHPLTSVTEIVLPRFPASGSETGHAASLTSVGYPRAAAVSTPRKSALRGRVR</sequence>
<dbReference type="GO" id="GO:0000956">
    <property type="term" value="P:nuclear-transcribed mRNA catabolic process"/>
    <property type="evidence" value="ECO:0007669"/>
    <property type="project" value="TreeGrafter"/>
</dbReference>
<keyword evidence="1" id="KW-0540">Nuclease</keyword>
<evidence type="ECO:0000256" key="2">
    <source>
        <dbReference type="ARBA" id="ARBA00022801"/>
    </source>
</evidence>
<evidence type="ECO:0000256" key="1">
    <source>
        <dbReference type="ARBA" id="ARBA00022722"/>
    </source>
</evidence>
<dbReference type="GO" id="GO:0004534">
    <property type="term" value="F:5'-3' RNA exonuclease activity"/>
    <property type="evidence" value="ECO:0007669"/>
    <property type="project" value="TreeGrafter"/>
</dbReference>
<dbReference type="PANTHER" id="PTHR12341">
    <property type="entry name" value="5'-&gt;3' EXORIBONUCLEASE"/>
    <property type="match status" value="1"/>
</dbReference>
<evidence type="ECO:0000259" key="4">
    <source>
        <dbReference type="Pfam" id="PF03159"/>
    </source>
</evidence>
<dbReference type="InterPro" id="IPR027073">
    <property type="entry name" value="5_3_exoribonuclease"/>
</dbReference>
<dbReference type="Pfam" id="PF17846">
    <property type="entry name" value="XRN_M"/>
    <property type="match status" value="1"/>
</dbReference>
<dbReference type="Gene3D" id="3.40.50.12390">
    <property type="match status" value="1"/>
</dbReference>
<organism evidence="6">
    <name type="scientific">viral metagenome</name>
    <dbReference type="NCBI Taxonomy" id="1070528"/>
    <lineage>
        <taxon>unclassified sequences</taxon>
        <taxon>metagenomes</taxon>
        <taxon>organismal metagenomes</taxon>
    </lineage>
</organism>
<accession>A0A6C0JG77</accession>
<feature type="domain" description="Xrn1 helical" evidence="5">
    <location>
        <begin position="278"/>
        <end position="351"/>
    </location>
</feature>
<dbReference type="GO" id="GO:0003723">
    <property type="term" value="F:RNA binding"/>
    <property type="evidence" value="ECO:0007669"/>
    <property type="project" value="TreeGrafter"/>
</dbReference>
<evidence type="ECO:0008006" key="7">
    <source>
        <dbReference type="Google" id="ProtNLM"/>
    </source>
</evidence>
<evidence type="ECO:0000313" key="6">
    <source>
        <dbReference type="EMBL" id="QHU04609.1"/>
    </source>
</evidence>
<dbReference type="InterPro" id="IPR004859">
    <property type="entry name" value="Xrn1_N"/>
</dbReference>
<evidence type="ECO:0000256" key="3">
    <source>
        <dbReference type="ARBA" id="ARBA00022839"/>
    </source>
</evidence>
<keyword evidence="3" id="KW-0269">Exonuclease</keyword>
<proteinExistence type="predicted"/>
<feature type="domain" description="Xrn1 N-terminal" evidence="4">
    <location>
        <begin position="1"/>
        <end position="92"/>
    </location>
</feature>
<evidence type="ECO:0000259" key="5">
    <source>
        <dbReference type="Pfam" id="PF17846"/>
    </source>
</evidence>
<dbReference type="Pfam" id="PF03159">
    <property type="entry name" value="XRN_N"/>
    <property type="match status" value="2"/>
</dbReference>
<reference evidence="6" key="1">
    <citation type="journal article" date="2020" name="Nature">
        <title>Giant virus diversity and host interactions through global metagenomics.</title>
        <authorList>
            <person name="Schulz F."/>
            <person name="Roux S."/>
            <person name="Paez-Espino D."/>
            <person name="Jungbluth S."/>
            <person name="Walsh D.A."/>
            <person name="Denef V.J."/>
            <person name="McMahon K.D."/>
            <person name="Konstantinidis K.T."/>
            <person name="Eloe-Fadrosh E.A."/>
            <person name="Kyrpides N.C."/>
            <person name="Woyke T."/>
        </authorList>
    </citation>
    <scope>NUCLEOTIDE SEQUENCE</scope>
    <source>
        <strain evidence="6">GVMAG-M-3300027708-51</strain>
    </source>
</reference>
<feature type="domain" description="Xrn1 N-terminal" evidence="4">
    <location>
        <begin position="95"/>
        <end position="179"/>
    </location>
</feature>
<name>A0A6C0JG77_9ZZZZ</name>
<dbReference type="EMBL" id="MN740401">
    <property type="protein sequence ID" value="QHU04609.1"/>
    <property type="molecule type" value="Genomic_DNA"/>
</dbReference>
<protein>
    <recommendedName>
        <fullName evidence="7">Xrn1 N-terminal domain-containing protein</fullName>
    </recommendedName>
</protein>
<dbReference type="AlphaFoldDB" id="A0A6C0JG77"/>
<dbReference type="InterPro" id="IPR041412">
    <property type="entry name" value="Xrn1_helical"/>
</dbReference>
<dbReference type="GO" id="GO:0005634">
    <property type="term" value="C:nucleus"/>
    <property type="evidence" value="ECO:0007669"/>
    <property type="project" value="TreeGrafter"/>
</dbReference>
<keyword evidence="2" id="KW-0378">Hydrolase</keyword>